<dbReference type="InterPro" id="IPR017658">
    <property type="entry name" value="HhH-GPD_base_excis"/>
</dbReference>
<proteinExistence type="predicted"/>
<dbReference type="RefSeq" id="WP_310298777.1">
    <property type="nucleotide sequence ID" value="NZ_BAAAPS010000014.1"/>
</dbReference>
<reference evidence="2 3" key="1">
    <citation type="submission" date="2023-07" db="EMBL/GenBank/DDBJ databases">
        <title>Sequencing the genomes of 1000 actinobacteria strains.</title>
        <authorList>
            <person name="Klenk H.-P."/>
        </authorList>
    </citation>
    <scope>NUCLEOTIDE SEQUENCE [LARGE SCALE GENOMIC DNA]</scope>
    <source>
        <strain evidence="2 3">DSM 19426</strain>
    </source>
</reference>
<comment type="caution">
    <text evidence="2">The sequence shown here is derived from an EMBL/GenBank/DDBJ whole genome shotgun (WGS) entry which is preliminary data.</text>
</comment>
<dbReference type="EMBL" id="JAVDYG010000001">
    <property type="protein sequence ID" value="MDR7361192.1"/>
    <property type="molecule type" value="Genomic_DNA"/>
</dbReference>
<dbReference type="Gene3D" id="1.10.340.30">
    <property type="entry name" value="Hypothetical protein, domain 2"/>
    <property type="match status" value="1"/>
</dbReference>
<name>A0ABU2BRD4_9ACTN</name>
<dbReference type="InterPro" id="IPR011257">
    <property type="entry name" value="DNA_glycosylase"/>
</dbReference>
<organism evidence="2 3">
    <name type="scientific">Nocardioides marmoribigeumensis</name>
    <dbReference type="NCBI Taxonomy" id="433649"/>
    <lineage>
        <taxon>Bacteria</taxon>
        <taxon>Bacillati</taxon>
        <taxon>Actinomycetota</taxon>
        <taxon>Actinomycetes</taxon>
        <taxon>Propionibacteriales</taxon>
        <taxon>Nocardioidaceae</taxon>
        <taxon>Nocardioides</taxon>
    </lineage>
</organism>
<dbReference type="Pfam" id="PF00730">
    <property type="entry name" value="HhH-GPD"/>
    <property type="match status" value="1"/>
</dbReference>
<dbReference type="InterPro" id="IPR003265">
    <property type="entry name" value="HhH-GPD_domain"/>
</dbReference>
<keyword evidence="3" id="KW-1185">Reference proteome</keyword>
<dbReference type="Proteomes" id="UP001183648">
    <property type="component" value="Unassembled WGS sequence"/>
</dbReference>
<feature type="domain" description="HhH-GPD" evidence="1">
    <location>
        <begin position="25"/>
        <end position="181"/>
    </location>
</feature>
<accession>A0ABU2BRD4</accession>
<evidence type="ECO:0000313" key="2">
    <source>
        <dbReference type="EMBL" id="MDR7361192.1"/>
    </source>
</evidence>
<evidence type="ECO:0000313" key="3">
    <source>
        <dbReference type="Proteomes" id="UP001183648"/>
    </source>
</evidence>
<dbReference type="SUPFAM" id="SSF48150">
    <property type="entry name" value="DNA-glycosylase"/>
    <property type="match status" value="1"/>
</dbReference>
<gene>
    <name evidence="2" type="ORF">J2S63_000745</name>
</gene>
<dbReference type="NCBIfam" id="TIGR03252">
    <property type="entry name" value="HhH-GPD-type base excision DNA repair protein"/>
    <property type="match status" value="1"/>
</dbReference>
<evidence type="ECO:0000259" key="1">
    <source>
        <dbReference type="Pfam" id="PF00730"/>
    </source>
</evidence>
<protein>
    <submittedName>
        <fullName evidence="2">HhH-GPD family protein</fullName>
    </submittedName>
</protein>
<sequence length="191" mass="20442">MAQLRIAQDPDADRVLSESPFALLVGMMLDQQFPMERAFAGPAKILERFGSIDPATVAAADPEEFKALCSTPPAIHRFPGSMAERVQTLARLVVAEYDGDTARLWEDAASGNELMRRLTALPGFGKQKAQIFTALLAKQLGVRPEGWEAAAGGYAEAGAFKSVADVVDAESLGRVRAHKQEMKAAAKAAEA</sequence>